<gene>
    <name evidence="1" type="ORF">FA95DRAFT_1554356</name>
</gene>
<reference evidence="1" key="1">
    <citation type="submission" date="2021-02" db="EMBL/GenBank/DDBJ databases">
        <authorList>
            <consortium name="DOE Joint Genome Institute"/>
            <person name="Ahrendt S."/>
            <person name="Looney B.P."/>
            <person name="Miyauchi S."/>
            <person name="Morin E."/>
            <person name="Drula E."/>
            <person name="Courty P.E."/>
            <person name="Chicoki N."/>
            <person name="Fauchery L."/>
            <person name="Kohler A."/>
            <person name="Kuo A."/>
            <person name="Labutti K."/>
            <person name="Pangilinan J."/>
            <person name="Lipzen A."/>
            <person name="Riley R."/>
            <person name="Andreopoulos W."/>
            <person name="He G."/>
            <person name="Johnson J."/>
            <person name="Barry K.W."/>
            <person name="Grigoriev I.V."/>
            <person name="Nagy L."/>
            <person name="Hibbett D."/>
            <person name="Henrissat B."/>
            <person name="Matheny P.B."/>
            <person name="Labbe J."/>
            <person name="Martin F."/>
        </authorList>
    </citation>
    <scope>NUCLEOTIDE SEQUENCE</scope>
    <source>
        <strain evidence="1">FP105234-sp</strain>
    </source>
</reference>
<keyword evidence="2" id="KW-1185">Reference proteome</keyword>
<accession>A0ACB8S5M1</accession>
<evidence type="ECO:0000313" key="2">
    <source>
        <dbReference type="Proteomes" id="UP000814033"/>
    </source>
</evidence>
<protein>
    <submittedName>
        <fullName evidence="1">Uncharacterized protein</fullName>
    </submittedName>
</protein>
<proteinExistence type="predicted"/>
<dbReference type="EMBL" id="MU275851">
    <property type="protein sequence ID" value="KAI0051539.1"/>
    <property type="molecule type" value="Genomic_DNA"/>
</dbReference>
<dbReference type="Proteomes" id="UP000814033">
    <property type="component" value="Unassembled WGS sequence"/>
</dbReference>
<organism evidence="1 2">
    <name type="scientific">Auriscalpium vulgare</name>
    <dbReference type="NCBI Taxonomy" id="40419"/>
    <lineage>
        <taxon>Eukaryota</taxon>
        <taxon>Fungi</taxon>
        <taxon>Dikarya</taxon>
        <taxon>Basidiomycota</taxon>
        <taxon>Agaricomycotina</taxon>
        <taxon>Agaricomycetes</taxon>
        <taxon>Russulales</taxon>
        <taxon>Auriscalpiaceae</taxon>
        <taxon>Auriscalpium</taxon>
    </lineage>
</organism>
<reference evidence="1" key="2">
    <citation type="journal article" date="2022" name="New Phytol.">
        <title>Evolutionary transition to the ectomycorrhizal habit in the genomes of a hyperdiverse lineage of mushroom-forming fungi.</title>
        <authorList>
            <person name="Looney B."/>
            <person name="Miyauchi S."/>
            <person name="Morin E."/>
            <person name="Drula E."/>
            <person name="Courty P.E."/>
            <person name="Kohler A."/>
            <person name="Kuo A."/>
            <person name="LaButti K."/>
            <person name="Pangilinan J."/>
            <person name="Lipzen A."/>
            <person name="Riley R."/>
            <person name="Andreopoulos W."/>
            <person name="He G."/>
            <person name="Johnson J."/>
            <person name="Nolan M."/>
            <person name="Tritt A."/>
            <person name="Barry K.W."/>
            <person name="Grigoriev I.V."/>
            <person name="Nagy L.G."/>
            <person name="Hibbett D."/>
            <person name="Henrissat B."/>
            <person name="Matheny P.B."/>
            <person name="Labbe J."/>
            <person name="Martin F.M."/>
        </authorList>
    </citation>
    <scope>NUCLEOTIDE SEQUENCE</scope>
    <source>
        <strain evidence="1">FP105234-sp</strain>
    </source>
</reference>
<comment type="caution">
    <text evidence="1">The sequence shown here is derived from an EMBL/GenBank/DDBJ whole genome shotgun (WGS) entry which is preliminary data.</text>
</comment>
<name>A0ACB8S5M1_9AGAM</name>
<evidence type="ECO:0000313" key="1">
    <source>
        <dbReference type="EMBL" id="KAI0051539.1"/>
    </source>
</evidence>
<sequence length="68" mass="7459">MYLAVVLAHPRSANRLADDATDRVLGAGCEYCLCFVISRICLQRDCPDASLTHPSTSDRSVPGSLRHR</sequence>